<name>A0A061EFG0_THECC</name>
<keyword evidence="2" id="KW-1185">Reference proteome</keyword>
<reference evidence="1 2" key="1">
    <citation type="journal article" date="2013" name="Genome Biol.">
        <title>The genome sequence of the most widely cultivated cacao type and its use to identify candidate genes regulating pod color.</title>
        <authorList>
            <person name="Motamayor J.C."/>
            <person name="Mockaitis K."/>
            <person name="Schmutz J."/>
            <person name="Haiminen N."/>
            <person name="Iii D.L."/>
            <person name="Cornejo O."/>
            <person name="Findley S.D."/>
            <person name="Zheng P."/>
            <person name="Utro F."/>
            <person name="Royaert S."/>
            <person name="Saski C."/>
            <person name="Jenkins J."/>
            <person name="Podicheti R."/>
            <person name="Zhao M."/>
            <person name="Scheffler B.E."/>
            <person name="Stack J.C."/>
            <person name="Feltus F.A."/>
            <person name="Mustiga G.M."/>
            <person name="Amores F."/>
            <person name="Phillips W."/>
            <person name="Marelli J.P."/>
            <person name="May G.D."/>
            <person name="Shapiro H."/>
            <person name="Ma J."/>
            <person name="Bustamante C.D."/>
            <person name="Schnell R.J."/>
            <person name="Main D."/>
            <person name="Gilbert D."/>
            <person name="Parida L."/>
            <person name="Kuhn D.N."/>
        </authorList>
    </citation>
    <scope>NUCLEOTIDE SEQUENCE [LARGE SCALE GENOMIC DNA]</scope>
    <source>
        <strain evidence="2">cv. Matina 1-6</strain>
    </source>
</reference>
<dbReference type="Proteomes" id="UP000026915">
    <property type="component" value="Chromosome 4"/>
</dbReference>
<dbReference type="EMBL" id="CM001882">
    <property type="protein sequence ID" value="EOY03383.1"/>
    <property type="molecule type" value="Genomic_DNA"/>
</dbReference>
<dbReference type="OMA" id="RDIHEDP"/>
<accession>A0A061EFG0</accession>
<dbReference type="eggNOG" id="ENOG502SJ6I">
    <property type="taxonomic scope" value="Eukaryota"/>
</dbReference>
<dbReference type="HOGENOM" id="CLU_1682479_0_0_1"/>
<dbReference type="PANTHER" id="PTHR10775">
    <property type="entry name" value="OS08G0208400 PROTEIN"/>
    <property type="match status" value="1"/>
</dbReference>
<dbReference type="AlphaFoldDB" id="A0A061EFG0"/>
<protein>
    <submittedName>
        <fullName evidence="1">Uncharacterized protein</fullName>
    </submittedName>
</protein>
<organism evidence="1 2">
    <name type="scientific">Theobroma cacao</name>
    <name type="common">Cacao</name>
    <name type="synonym">Cocoa</name>
    <dbReference type="NCBI Taxonomy" id="3641"/>
    <lineage>
        <taxon>Eukaryota</taxon>
        <taxon>Viridiplantae</taxon>
        <taxon>Streptophyta</taxon>
        <taxon>Embryophyta</taxon>
        <taxon>Tracheophyta</taxon>
        <taxon>Spermatophyta</taxon>
        <taxon>Magnoliopsida</taxon>
        <taxon>eudicotyledons</taxon>
        <taxon>Gunneridae</taxon>
        <taxon>Pentapetalae</taxon>
        <taxon>rosids</taxon>
        <taxon>malvids</taxon>
        <taxon>Malvales</taxon>
        <taxon>Malvaceae</taxon>
        <taxon>Byttnerioideae</taxon>
        <taxon>Theobroma</taxon>
    </lineage>
</organism>
<sequence length="167" mass="19472">MVMDALRRDFQSNVRNENGRDIHEDPNLNVATFFLLLNDVDSDLWSGCTKHTKLPAMSQSLNVKSKFNMSETRFNCLMHLVKNMLPSDEALSENFYIMKKELKELGLSYLKIHSCKNNCLLFYNESFELSYCSRCGHLRYKLNKSKGGKEKKVPDKILRYLPLIPRL</sequence>
<dbReference type="STRING" id="3641.A0A061EFG0"/>
<dbReference type="Gramene" id="EOY03383">
    <property type="protein sequence ID" value="EOY03383"/>
    <property type="gene ID" value="TCM_018384"/>
</dbReference>
<dbReference type="InParanoid" id="A0A061EFG0"/>
<proteinExistence type="predicted"/>
<dbReference type="PANTHER" id="PTHR10775:SF185">
    <property type="entry name" value="OS08G0208400 PROTEIN"/>
    <property type="match status" value="1"/>
</dbReference>
<gene>
    <name evidence="1" type="ORF">TCM_018384</name>
</gene>
<evidence type="ECO:0000313" key="1">
    <source>
        <dbReference type="EMBL" id="EOY03383.1"/>
    </source>
</evidence>
<evidence type="ECO:0000313" key="2">
    <source>
        <dbReference type="Proteomes" id="UP000026915"/>
    </source>
</evidence>